<comment type="caution">
    <text evidence="1">The sequence shown here is derived from an EMBL/GenBank/DDBJ whole genome shotgun (WGS) entry which is preliminary data.</text>
</comment>
<dbReference type="EMBL" id="VICG01000001">
    <property type="protein sequence ID" value="KAA8576915.1"/>
    <property type="molecule type" value="Genomic_DNA"/>
</dbReference>
<evidence type="ECO:0000313" key="2">
    <source>
        <dbReference type="Proteomes" id="UP000322873"/>
    </source>
</evidence>
<keyword evidence="2" id="KW-1185">Reference proteome</keyword>
<gene>
    <name evidence="1" type="ORF">EYC84_006953</name>
</gene>
<sequence>MPNSSDAFAPQVARDKPTLELGIWQPEIDINLAQVHNQLPDASYWSMYLDIRFFLVPKRRFNDITLPP</sequence>
<proteinExistence type="predicted"/>
<organism evidence="1 2">
    <name type="scientific">Monilinia fructicola</name>
    <name type="common">Brown rot fungus</name>
    <name type="synonym">Ciboria fructicola</name>
    <dbReference type="NCBI Taxonomy" id="38448"/>
    <lineage>
        <taxon>Eukaryota</taxon>
        <taxon>Fungi</taxon>
        <taxon>Dikarya</taxon>
        <taxon>Ascomycota</taxon>
        <taxon>Pezizomycotina</taxon>
        <taxon>Leotiomycetes</taxon>
        <taxon>Helotiales</taxon>
        <taxon>Sclerotiniaceae</taxon>
        <taxon>Monilinia</taxon>
    </lineage>
</organism>
<evidence type="ECO:0000313" key="1">
    <source>
        <dbReference type="EMBL" id="KAA8576915.1"/>
    </source>
</evidence>
<protein>
    <submittedName>
        <fullName evidence="1">Uncharacterized protein</fullName>
    </submittedName>
</protein>
<accession>A0A5M9KD85</accession>
<dbReference type="Proteomes" id="UP000322873">
    <property type="component" value="Unassembled WGS sequence"/>
</dbReference>
<reference evidence="1 2" key="1">
    <citation type="submission" date="2019-06" db="EMBL/GenBank/DDBJ databases">
        <title>Genome Sequence of the Brown Rot Fungal Pathogen Monilinia fructicola.</title>
        <authorList>
            <person name="De Miccolis Angelini R.M."/>
            <person name="Landi L."/>
            <person name="Abate D."/>
            <person name="Pollastro S."/>
            <person name="Romanazzi G."/>
            <person name="Faretra F."/>
        </authorList>
    </citation>
    <scope>NUCLEOTIDE SEQUENCE [LARGE SCALE GENOMIC DNA]</scope>
    <source>
        <strain evidence="1 2">Mfrc123</strain>
    </source>
</reference>
<dbReference type="AlphaFoldDB" id="A0A5M9KD85"/>
<name>A0A5M9KD85_MONFR</name>